<sequence>MKTNFSNLGLSSSLESILMQNNIVNPTPIQKRSIPALLGGIDVIAQAQTGTGKTLAFLLPMMERIDTNKKCVQSLIVTPTRELALQVSKEAKKIAQAKGVGILAAYGGQDVLAQVHKLKNDIQMIVATPGRLLDHVRRGTIKLDGLSMLVLDEADQMMDMGFLKDIEVIMSKTPKSRQTMLFSATMPESVKKLAVRYMKNPEQIIVSSKRVTLDEISQLVVETTDRGKQNALCKIINEQRPFMGMIFCRTKKRASKLCNNLGFLGYSCDELHGDLTQAKREKVMKGFREMKFQFLIATDIAARGLDVDGMTHVFNYDIPLDSESYIHRIGRTGRAGNEGAAITFATQRDMDAVRQIEADIMMDIERRKIESSNENGSSHEKRGEDRVSRKRRDEGRSRSNDRKNKESDREFKSGRNSEFKGGRNNKNGKSSGKSANSRWSGPKKGSSRKSGSRDR</sequence>
<evidence type="ECO:0000313" key="12">
    <source>
        <dbReference type="Proteomes" id="UP000027946"/>
    </source>
</evidence>
<dbReference type="GO" id="GO:0003724">
    <property type="term" value="F:RNA helicase activity"/>
    <property type="evidence" value="ECO:0007669"/>
    <property type="project" value="UniProtKB-EC"/>
</dbReference>
<feature type="domain" description="Helicase C-terminal" evidence="9">
    <location>
        <begin position="215"/>
        <end position="380"/>
    </location>
</feature>
<dbReference type="PROSITE" id="PS51194">
    <property type="entry name" value="HELICASE_CTER"/>
    <property type="match status" value="1"/>
</dbReference>
<evidence type="ECO:0000256" key="5">
    <source>
        <dbReference type="ARBA" id="ARBA00038437"/>
    </source>
</evidence>
<feature type="domain" description="Helicase ATP-binding" evidence="8">
    <location>
        <begin position="34"/>
        <end position="204"/>
    </location>
</feature>
<comment type="similarity">
    <text evidence="5">Belongs to the DEAD box helicase family.</text>
</comment>
<dbReference type="SMART" id="SM00487">
    <property type="entry name" value="DEXDc"/>
    <property type="match status" value="1"/>
</dbReference>
<dbReference type="STRING" id="1121324.CLIT_2c02860"/>
<dbReference type="CDD" id="cd18787">
    <property type="entry name" value="SF2_C_DEAD"/>
    <property type="match status" value="1"/>
</dbReference>
<dbReference type="GO" id="GO:0016787">
    <property type="term" value="F:hydrolase activity"/>
    <property type="evidence" value="ECO:0007669"/>
    <property type="project" value="UniProtKB-KW"/>
</dbReference>
<keyword evidence="3 11" id="KW-0347">Helicase</keyword>
<dbReference type="PANTHER" id="PTHR47959:SF13">
    <property type="entry name" value="ATP-DEPENDENT RNA HELICASE RHLE"/>
    <property type="match status" value="1"/>
</dbReference>
<feature type="region of interest" description="Disordered" evidence="7">
    <location>
        <begin position="367"/>
        <end position="455"/>
    </location>
</feature>
<evidence type="ECO:0000256" key="4">
    <source>
        <dbReference type="ARBA" id="ARBA00022840"/>
    </source>
</evidence>
<dbReference type="GO" id="GO:0003676">
    <property type="term" value="F:nucleic acid binding"/>
    <property type="evidence" value="ECO:0007669"/>
    <property type="project" value="InterPro"/>
</dbReference>
<dbReference type="OrthoDB" id="9805696at2"/>
<dbReference type="EMBL" id="JJMM01000002">
    <property type="protein sequence ID" value="KDR96680.1"/>
    <property type="molecule type" value="Genomic_DNA"/>
</dbReference>
<dbReference type="RefSeq" id="WP_038261256.1">
    <property type="nucleotide sequence ID" value="NZ_FSRH01000001.1"/>
</dbReference>
<feature type="compositionally biased region" description="Basic and acidic residues" evidence="7">
    <location>
        <begin position="367"/>
        <end position="421"/>
    </location>
</feature>
<dbReference type="InterPro" id="IPR044742">
    <property type="entry name" value="DEAD/DEAH_RhlB"/>
</dbReference>
<comment type="caution">
    <text evidence="11">The sequence shown here is derived from an EMBL/GenBank/DDBJ whole genome shotgun (WGS) entry which is preliminary data.</text>
</comment>
<feature type="short sequence motif" description="Q motif" evidence="6">
    <location>
        <begin position="3"/>
        <end position="31"/>
    </location>
</feature>
<dbReference type="GO" id="GO:0005829">
    <property type="term" value="C:cytosol"/>
    <property type="evidence" value="ECO:0007669"/>
    <property type="project" value="TreeGrafter"/>
</dbReference>
<keyword evidence="4" id="KW-0067">ATP-binding</keyword>
<feature type="domain" description="DEAD-box RNA helicase Q" evidence="10">
    <location>
        <begin position="3"/>
        <end position="31"/>
    </location>
</feature>
<evidence type="ECO:0000256" key="3">
    <source>
        <dbReference type="ARBA" id="ARBA00022806"/>
    </source>
</evidence>
<dbReference type="InterPro" id="IPR001650">
    <property type="entry name" value="Helicase_C-like"/>
</dbReference>
<dbReference type="InterPro" id="IPR014014">
    <property type="entry name" value="RNA_helicase_DEAD_Q_motif"/>
</dbReference>
<organism evidence="11 12">
    <name type="scientific">Peptoclostridium litorale DSM 5388</name>
    <dbReference type="NCBI Taxonomy" id="1121324"/>
    <lineage>
        <taxon>Bacteria</taxon>
        <taxon>Bacillati</taxon>
        <taxon>Bacillota</taxon>
        <taxon>Clostridia</taxon>
        <taxon>Peptostreptococcales</taxon>
        <taxon>Peptoclostridiaceae</taxon>
        <taxon>Peptoclostridium</taxon>
    </lineage>
</organism>
<dbReference type="Pfam" id="PF00271">
    <property type="entry name" value="Helicase_C"/>
    <property type="match status" value="1"/>
</dbReference>
<dbReference type="eggNOG" id="COG0513">
    <property type="taxonomic scope" value="Bacteria"/>
</dbReference>
<reference evidence="11 12" key="1">
    <citation type="submission" date="2014-03" db="EMBL/GenBank/DDBJ databases">
        <title>Genome sequence of Clostridium litorale W6, DSM 5388.</title>
        <authorList>
            <person name="Poehlein A."/>
            <person name="Jagirdar A."/>
            <person name="Khonsari B."/>
            <person name="Chibani C.M."/>
            <person name="Gutierrez Gutierrez D.A."/>
            <person name="Davydova E."/>
            <person name="Alghaithi H.S."/>
            <person name="Nair K.P."/>
            <person name="Dhamotharan K."/>
            <person name="Chandran L."/>
            <person name="G W."/>
            <person name="Daniel R."/>
        </authorList>
    </citation>
    <scope>NUCLEOTIDE SEQUENCE [LARGE SCALE GENOMIC DNA]</scope>
    <source>
        <strain evidence="11 12">W6</strain>
    </source>
</reference>
<protein>
    <submittedName>
        <fullName evidence="11">DEAD-box ATP-dependent RNA helicase CshA</fullName>
        <ecNumber evidence="11">3.6.4.13</ecNumber>
    </submittedName>
</protein>
<dbReference type="PROSITE" id="PS51192">
    <property type="entry name" value="HELICASE_ATP_BIND_1"/>
    <property type="match status" value="1"/>
</dbReference>
<dbReference type="InterPro" id="IPR014001">
    <property type="entry name" value="Helicase_ATP-bd"/>
</dbReference>
<accession>A0A069RKN4</accession>
<dbReference type="Proteomes" id="UP000027946">
    <property type="component" value="Unassembled WGS sequence"/>
</dbReference>
<dbReference type="Gene3D" id="3.40.50.300">
    <property type="entry name" value="P-loop containing nucleotide triphosphate hydrolases"/>
    <property type="match status" value="2"/>
</dbReference>
<feature type="compositionally biased region" description="Low complexity" evidence="7">
    <location>
        <begin position="422"/>
        <end position="444"/>
    </location>
</feature>
<keyword evidence="12" id="KW-1185">Reference proteome</keyword>
<evidence type="ECO:0000259" key="10">
    <source>
        <dbReference type="PROSITE" id="PS51195"/>
    </source>
</evidence>
<evidence type="ECO:0000259" key="8">
    <source>
        <dbReference type="PROSITE" id="PS51192"/>
    </source>
</evidence>
<dbReference type="CDD" id="cd00268">
    <property type="entry name" value="DEADc"/>
    <property type="match status" value="1"/>
</dbReference>
<evidence type="ECO:0000259" key="9">
    <source>
        <dbReference type="PROSITE" id="PS51194"/>
    </source>
</evidence>
<gene>
    <name evidence="11" type="primary">cshA</name>
    <name evidence="11" type="ORF">CLIT_2c02860</name>
</gene>
<dbReference type="PANTHER" id="PTHR47959">
    <property type="entry name" value="ATP-DEPENDENT RNA HELICASE RHLE-RELATED"/>
    <property type="match status" value="1"/>
</dbReference>
<dbReference type="Pfam" id="PF00270">
    <property type="entry name" value="DEAD"/>
    <property type="match status" value="1"/>
</dbReference>
<evidence type="ECO:0000256" key="1">
    <source>
        <dbReference type="ARBA" id="ARBA00022741"/>
    </source>
</evidence>
<evidence type="ECO:0000256" key="7">
    <source>
        <dbReference type="SAM" id="MobiDB-lite"/>
    </source>
</evidence>
<dbReference type="InterPro" id="IPR011545">
    <property type="entry name" value="DEAD/DEAH_box_helicase_dom"/>
</dbReference>
<dbReference type="SMART" id="SM00490">
    <property type="entry name" value="HELICc"/>
    <property type="match status" value="1"/>
</dbReference>
<proteinExistence type="inferred from homology"/>
<dbReference type="GO" id="GO:0005524">
    <property type="term" value="F:ATP binding"/>
    <property type="evidence" value="ECO:0007669"/>
    <property type="project" value="UniProtKB-KW"/>
</dbReference>
<dbReference type="AlphaFoldDB" id="A0A069RKN4"/>
<keyword evidence="1" id="KW-0547">Nucleotide-binding</keyword>
<keyword evidence="2 11" id="KW-0378">Hydrolase</keyword>
<name>A0A069RKN4_PEPLI</name>
<dbReference type="SUPFAM" id="SSF52540">
    <property type="entry name" value="P-loop containing nucleoside triphosphate hydrolases"/>
    <property type="match status" value="1"/>
</dbReference>
<dbReference type="EC" id="3.6.4.13" evidence="11"/>
<dbReference type="PROSITE" id="PS51195">
    <property type="entry name" value="Q_MOTIF"/>
    <property type="match status" value="1"/>
</dbReference>
<dbReference type="InterPro" id="IPR050079">
    <property type="entry name" value="DEAD_box_RNA_helicase"/>
</dbReference>
<dbReference type="InterPro" id="IPR027417">
    <property type="entry name" value="P-loop_NTPase"/>
</dbReference>
<evidence type="ECO:0000256" key="6">
    <source>
        <dbReference type="PROSITE-ProRule" id="PRU00552"/>
    </source>
</evidence>
<evidence type="ECO:0000313" key="11">
    <source>
        <dbReference type="EMBL" id="KDR96680.1"/>
    </source>
</evidence>
<evidence type="ECO:0000256" key="2">
    <source>
        <dbReference type="ARBA" id="ARBA00022801"/>
    </source>
</evidence>